<protein>
    <recommendedName>
        <fullName evidence="4">DUF3466 family protein</fullName>
    </recommendedName>
</protein>
<keyword evidence="3" id="KW-1185">Reference proteome</keyword>
<dbReference type="RefSeq" id="WP_126674469.1">
    <property type="nucleotide sequence ID" value="NZ_RYZR01000007.1"/>
</dbReference>
<evidence type="ECO:0000313" key="2">
    <source>
        <dbReference type="EMBL" id="RUL62025.1"/>
    </source>
</evidence>
<dbReference type="AlphaFoldDB" id="A0A3S0PED4"/>
<sequence length="439" mass="46279">MNMFKQLRNLWIPCASMFALTCFGNAFAQVSYQVTDLGVPKNDNYSMIMSVNDEGWSEIMAGNFLPGQGDSLSGVPLNGRALINVDGYYVDLGTLGGPNSWMNFGEINDFAQVVGDSETAVPDPNGEDICGFGTHLTCLPFLWQPFHMSALPTLGGNNGEASAINNLGQIVGMAENGAVDPSCQAGTVNNRVQLPVLWENGNAHALPTVDHDPDGFAFWINNRGQAVGYSGNCSGPIHGIVWENRTASALADLGTGGFAENINDEGQIVGTVGSADGTTQTGAIWQIVKGTGTTQLTTVLGLLPGDAAGLAFGNNNQGQVVGGEWNANFYWSHAFIWQNGVMTDLNTLFPASSSLFATFAAKINNRGQIGGMAIVCSGPHQGEMHAFLATPVKQIAGESIAQAAPNCLESNFPAADAVNRLLKKSGPGGQFVRAFSKRH</sequence>
<reference evidence="2 3" key="1">
    <citation type="submission" date="2018-12" db="EMBL/GenBank/DDBJ databases">
        <title>Dyella dinghuensis sp. nov. DHOA06 and Dyella choica sp. nov. 4M-K27, isolated from forest soil.</title>
        <authorList>
            <person name="Qiu L.-H."/>
            <person name="Gao Z.-H."/>
        </authorList>
    </citation>
    <scope>NUCLEOTIDE SEQUENCE [LARGE SCALE GENOMIC DNA]</scope>
    <source>
        <strain evidence="2 3">DHOA06</strain>
    </source>
</reference>
<gene>
    <name evidence="2" type="ORF">EKH79_14005</name>
</gene>
<dbReference type="EMBL" id="RYZR01000007">
    <property type="protein sequence ID" value="RUL62025.1"/>
    <property type="molecule type" value="Genomic_DNA"/>
</dbReference>
<comment type="caution">
    <text evidence="2">The sequence shown here is derived from an EMBL/GenBank/DDBJ whole genome shotgun (WGS) entry which is preliminary data.</text>
</comment>
<proteinExistence type="predicted"/>
<evidence type="ECO:0000313" key="3">
    <source>
        <dbReference type="Proteomes" id="UP000267077"/>
    </source>
</evidence>
<name>A0A3S0PED4_9GAMM</name>
<evidence type="ECO:0000256" key="1">
    <source>
        <dbReference type="SAM" id="SignalP"/>
    </source>
</evidence>
<dbReference type="Proteomes" id="UP000267077">
    <property type="component" value="Unassembled WGS sequence"/>
</dbReference>
<dbReference type="NCBIfam" id="TIGR02913">
    <property type="entry name" value="HAF_rpt"/>
    <property type="match status" value="1"/>
</dbReference>
<dbReference type="InterPro" id="IPR014262">
    <property type="entry name" value="HAF_rpt"/>
</dbReference>
<feature type="signal peptide" evidence="1">
    <location>
        <begin position="1"/>
        <end position="28"/>
    </location>
</feature>
<feature type="chain" id="PRO_5018732973" description="DUF3466 family protein" evidence="1">
    <location>
        <begin position="29"/>
        <end position="439"/>
    </location>
</feature>
<dbReference type="OrthoDB" id="5931312at2"/>
<evidence type="ECO:0008006" key="4">
    <source>
        <dbReference type="Google" id="ProtNLM"/>
    </source>
</evidence>
<keyword evidence="1" id="KW-0732">Signal</keyword>
<organism evidence="2 3">
    <name type="scientific">Dyella dinghuensis</name>
    <dbReference type="NCBI Taxonomy" id="1920169"/>
    <lineage>
        <taxon>Bacteria</taxon>
        <taxon>Pseudomonadati</taxon>
        <taxon>Pseudomonadota</taxon>
        <taxon>Gammaproteobacteria</taxon>
        <taxon>Lysobacterales</taxon>
        <taxon>Rhodanobacteraceae</taxon>
        <taxon>Dyella</taxon>
    </lineage>
</organism>
<accession>A0A3S0PED4</accession>